<dbReference type="EMBL" id="QVQZ01000020">
    <property type="protein sequence ID" value="RFU52746.1"/>
    <property type="molecule type" value="Genomic_DNA"/>
</dbReference>
<proteinExistence type="predicted"/>
<accession>A0A346N9E4</accession>
<dbReference type="EMBL" id="QVQY01000021">
    <property type="protein sequence ID" value="RFU50609.1"/>
    <property type="molecule type" value="Genomic_DNA"/>
</dbReference>
<dbReference type="Proteomes" id="UP000262901">
    <property type="component" value="Unassembled WGS sequence"/>
</dbReference>
<evidence type="ECO:0000313" key="14">
    <source>
        <dbReference type="Proteomes" id="UP000264056"/>
    </source>
</evidence>
<sequence length="142" mass="15604">MNQVILIAHGHLAAEMKASAEMLFGELPQFHTIDFLEEDGLESLSSKIYQKMKTLNCPLLIFTDLFGGTPFNASCSVALRHPDLETEIVSGMSLPLVLELAAILNSRPLKEIASALPSLVAGSVRLFDRQLNQPEAEREDLL</sequence>
<dbReference type="SUPFAM" id="SSF53062">
    <property type="entry name" value="PTS system fructose IIA component-like"/>
    <property type="match status" value="1"/>
</dbReference>
<protein>
    <submittedName>
        <fullName evidence="11">PTS sugar transporter subunit IIA</fullName>
    </submittedName>
</protein>
<dbReference type="KEGG" id="schj:DDV21_000310"/>
<dbReference type="InterPro" id="IPR004701">
    <property type="entry name" value="PTS_EIIA_man-typ"/>
</dbReference>
<dbReference type="InterPro" id="IPR033887">
    <property type="entry name" value="PTS_IIA_man"/>
</dbReference>
<dbReference type="Proteomes" id="UP000246115">
    <property type="component" value="Chromosome"/>
</dbReference>
<keyword evidence="5" id="KW-0808">Transferase</keyword>
<evidence type="ECO:0000256" key="2">
    <source>
        <dbReference type="ARBA" id="ARBA00022448"/>
    </source>
</evidence>
<dbReference type="OrthoDB" id="6623712at2"/>
<name>A0A372KL80_9STRE</name>
<dbReference type="GO" id="GO:0009401">
    <property type="term" value="P:phosphoenolpyruvate-dependent sugar phosphotransferase system"/>
    <property type="evidence" value="ECO:0007669"/>
    <property type="project" value="UniProtKB-KW"/>
</dbReference>
<feature type="domain" description="PTS EIIA type-4" evidence="8">
    <location>
        <begin position="1"/>
        <end position="141"/>
    </location>
</feature>
<keyword evidence="2" id="KW-0813">Transport</keyword>
<dbReference type="EMBL" id="CP031733">
    <property type="protein sequence ID" value="AXQ77639.1"/>
    <property type="molecule type" value="Genomic_DNA"/>
</dbReference>
<comment type="subcellular location">
    <subcellularLocation>
        <location evidence="1">Cytoplasm</location>
    </subcellularLocation>
</comment>
<accession>A0A372KL80</accession>
<dbReference type="InterPro" id="IPR036662">
    <property type="entry name" value="PTS_EIIA_man-typ_sf"/>
</dbReference>
<dbReference type="Gene3D" id="3.40.50.510">
    <property type="entry name" value="Phosphotransferase system, mannose-type IIA component"/>
    <property type="match status" value="1"/>
</dbReference>
<reference evidence="12" key="3">
    <citation type="submission" date="2018-08" db="EMBL/GenBank/DDBJ databases">
        <title>Streptococcus chenjunshii sp. nov., isolated from stools sample of the Tibetan antelope in the Qinghai-Tibet plateau, China.</title>
        <authorList>
            <person name="Tian Z."/>
        </authorList>
    </citation>
    <scope>NUCLEOTIDE SEQUENCE [LARGE SCALE GENOMIC DNA]</scope>
    <source>
        <strain evidence="12">Z15</strain>
    </source>
</reference>
<evidence type="ECO:0000256" key="4">
    <source>
        <dbReference type="ARBA" id="ARBA00022597"/>
    </source>
</evidence>
<reference evidence="11 13" key="2">
    <citation type="submission" date="2018-08" db="EMBL/GenBank/DDBJ databases">
        <title>Draft genome of Streptococcus sp. nov. Z1.</title>
        <authorList>
            <person name="Tian Z."/>
        </authorList>
    </citation>
    <scope>NUCLEOTIDE SEQUENCE [LARGE SCALE GENOMIC DNA]</scope>
    <source>
        <strain evidence="11">Z1</strain>
        <strain evidence="13">Z1(2018)</strain>
    </source>
</reference>
<dbReference type="PROSITE" id="PS51096">
    <property type="entry name" value="PTS_EIIA_TYPE_4"/>
    <property type="match status" value="1"/>
</dbReference>
<dbReference type="GO" id="GO:0005737">
    <property type="term" value="C:cytoplasm"/>
    <property type="evidence" value="ECO:0007669"/>
    <property type="project" value="UniProtKB-SubCell"/>
</dbReference>
<dbReference type="CDD" id="cd00006">
    <property type="entry name" value="PTS_IIA_man"/>
    <property type="match status" value="1"/>
</dbReference>
<reference evidence="10 14" key="1">
    <citation type="submission" date="2018-08" db="EMBL/GenBank/DDBJ databases">
        <title>Draft genome of Streptococcus sp .nov. Z2.</title>
        <authorList>
            <person name="Tian Z."/>
        </authorList>
    </citation>
    <scope>NUCLEOTIDE SEQUENCE [LARGE SCALE GENOMIC DNA]</scope>
    <source>
        <strain evidence="10 14">Z2</strain>
    </source>
</reference>
<keyword evidence="3" id="KW-0963">Cytoplasm</keyword>
<evidence type="ECO:0000256" key="3">
    <source>
        <dbReference type="ARBA" id="ARBA00022490"/>
    </source>
</evidence>
<dbReference type="PANTHER" id="PTHR33799:SF1">
    <property type="entry name" value="PTS SYSTEM MANNOSE-SPECIFIC EIIAB COMPONENT-RELATED"/>
    <property type="match status" value="1"/>
</dbReference>
<dbReference type="Pfam" id="PF03610">
    <property type="entry name" value="EIIA-man"/>
    <property type="match status" value="1"/>
</dbReference>
<evidence type="ECO:0000313" key="9">
    <source>
        <dbReference type="EMBL" id="AXQ77639.1"/>
    </source>
</evidence>
<dbReference type="Proteomes" id="UP000264056">
    <property type="component" value="Unassembled WGS sequence"/>
</dbReference>
<dbReference type="GO" id="GO:0016020">
    <property type="term" value="C:membrane"/>
    <property type="evidence" value="ECO:0007669"/>
    <property type="project" value="InterPro"/>
</dbReference>
<organism evidence="11 13">
    <name type="scientific">Streptococcus chenjunshii</name>
    <dbReference type="NCBI Taxonomy" id="2173853"/>
    <lineage>
        <taxon>Bacteria</taxon>
        <taxon>Bacillati</taxon>
        <taxon>Bacillota</taxon>
        <taxon>Bacilli</taxon>
        <taxon>Lactobacillales</taxon>
        <taxon>Streptococcaceae</taxon>
        <taxon>Streptococcus</taxon>
    </lineage>
</organism>
<dbReference type="GO" id="GO:0016301">
    <property type="term" value="F:kinase activity"/>
    <property type="evidence" value="ECO:0007669"/>
    <property type="project" value="UniProtKB-KW"/>
</dbReference>
<evidence type="ECO:0000313" key="13">
    <source>
        <dbReference type="Proteomes" id="UP000262901"/>
    </source>
</evidence>
<dbReference type="PANTHER" id="PTHR33799">
    <property type="entry name" value="PTS PERMEASE-RELATED-RELATED"/>
    <property type="match status" value="1"/>
</dbReference>
<dbReference type="AlphaFoldDB" id="A0A372KL80"/>
<evidence type="ECO:0000256" key="7">
    <source>
        <dbReference type="ARBA" id="ARBA00022777"/>
    </source>
</evidence>
<evidence type="ECO:0000313" key="10">
    <source>
        <dbReference type="EMBL" id="RFU50609.1"/>
    </source>
</evidence>
<evidence type="ECO:0000313" key="11">
    <source>
        <dbReference type="EMBL" id="RFU52746.1"/>
    </source>
</evidence>
<dbReference type="InterPro" id="IPR051471">
    <property type="entry name" value="Bacterial_PTS_sugar_comp"/>
</dbReference>
<keyword evidence="4 11" id="KW-0762">Sugar transport</keyword>
<evidence type="ECO:0000256" key="1">
    <source>
        <dbReference type="ARBA" id="ARBA00004496"/>
    </source>
</evidence>
<evidence type="ECO:0000256" key="6">
    <source>
        <dbReference type="ARBA" id="ARBA00022683"/>
    </source>
</evidence>
<keyword evidence="6" id="KW-0598">Phosphotransferase system</keyword>
<keyword evidence="14" id="KW-1185">Reference proteome</keyword>
<evidence type="ECO:0000256" key="5">
    <source>
        <dbReference type="ARBA" id="ARBA00022679"/>
    </source>
</evidence>
<evidence type="ECO:0000259" key="8">
    <source>
        <dbReference type="PROSITE" id="PS51096"/>
    </source>
</evidence>
<reference evidence="9" key="4">
    <citation type="journal article" date="2019" name="Int. J. Syst. Evol. Microbiol.">
        <title>Streptococcus chenjunshii sp. nov. isolated from feces of Tibetan antelopes.</title>
        <authorList>
            <person name="Tian Z."/>
            <person name="Lu S."/>
            <person name="Jin D."/>
            <person name="Yang J."/>
            <person name="Pu J."/>
            <person name="Lai X.H."/>
            <person name="Bai X.N."/>
            <person name="Wu X.M."/>
            <person name="Li J."/>
            <person name="Wang S."/>
            <person name="Xu J."/>
        </authorList>
    </citation>
    <scope>NUCLEOTIDE SEQUENCE</scope>
    <source>
        <strain evidence="9">Z15</strain>
    </source>
</reference>
<keyword evidence="7" id="KW-0418">Kinase</keyword>
<dbReference type="RefSeq" id="WP_116878586.1">
    <property type="nucleotide sequence ID" value="NZ_CP031733.1"/>
</dbReference>
<gene>
    <name evidence="9" type="ORF">DDV21_000310</name>
    <name evidence="10" type="ORF">DDV22_07740</name>
    <name evidence="11" type="ORF">DDV23_08035</name>
</gene>
<evidence type="ECO:0000313" key="12">
    <source>
        <dbReference type="Proteomes" id="UP000246115"/>
    </source>
</evidence>